<sequence length="102" mass="11476">MPPCLGAQVVDCLEIYILFQKETLQGSEGPQEELIVSIDLENNSFANAVLSWSTTKDCLDNEKGHPFQFPYLSCLNLQILVLLQYPNTSLNNKDFLARLSPE</sequence>
<name>A0AAV4PHG4_CAEEX</name>
<gene>
    <name evidence="1" type="ORF">CEXT_275611</name>
</gene>
<dbReference type="AlphaFoldDB" id="A0AAV4PHG4"/>
<evidence type="ECO:0000313" key="1">
    <source>
        <dbReference type="EMBL" id="GIX95523.1"/>
    </source>
</evidence>
<dbReference type="EMBL" id="BPLR01004530">
    <property type="protein sequence ID" value="GIX95523.1"/>
    <property type="molecule type" value="Genomic_DNA"/>
</dbReference>
<dbReference type="Proteomes" id="UP001054945">
    <property type="component" value="Unassembled WGS sequence"/>
</dbReference>
<comment type="caution">
    <text evidence="1">The sequence shown here is derived from an EMBL/GenBank/DDBJ whole genome shotgun (WGS) entry which is preliminary data.</text>
</comment>
<reference evidence="1 2" key="1">
    <citation type="submission" date="2021-06" db="EMBL/GenBank/DDBJ databases">
        <title>Caerostris extrusa draft genome.</title>
        <authorList>
            <person name="Kono N."/>
            <person name="Arakawa K."/>
        </authorList>
    </citation>
    <scope>NUCLEOTIDE SEQUENCE [LARGE SCALE GENOMIC DNA]</scope>
</reference>
<organism evidence="1 2">
    <name type="scientific">Caerostris extrusa</name>
    <name type="common">Bark spider</name>
    <name type="synonym">Caerostris bankana</name>
    <dbReference type="NCBI Taxonomy" id="172846"/>
    <lineage>
        <taxon>Eukaryota</taxon>
        <taxon>Metazoa</taxon>
        <taxon>Ecdysozoa</taxon>
        <taxon>Arthropoda</taxon>
        <taxon>Chelicerata</taxon>
        <taxon>Arachnida</taxon>
        <taxon>Araneae</taxon>
        <taxon>Araneomorphae</taxon>
        <taxon>Entelegynae</taxon>
        <taxon>Araneoidea</taxon>
        <taxon>Araneidae</taxon>
        <taxon>Caerostris</taxon>
    </lineage>
</organism>
<proteinExistence type="predicted"/>
<protein>
    <submittedName>
        <fullName evidence="1">Uncharacterized protein</fullName>
    </submittedName>
</protein>
<accession>A0AAV4PHG4</accession>
<keyword evidence="2" id="KW-1185">Reference proteome</keyword>
<evidence type="ECO:0000313" key="2">
    <source>
        <dbReference type="Proteomes" id="UP001054945"/>
    </source>
</evidence>